<protein>
    <submittedName>
        <fullName evidence="1">Uncharacterized protein</fullName>
    </submittedName>
</protein>
<organism evidence="1 2">
    <name type="scientific">Trifolium medium</name>
    <dbReference type="NCBI Taxonomy" id="97028"/>
    <lineage>
        <taxon>Eukaryota</taxon>
        <taxon>Viridiplantae</taxon>
        <taxon>Streptophyta</taxon>
        <taxon>Embryophyta</taxon>
        <taxon>Tracheophyta</taxon>
        <taxon>Spermatophyta</taxon>
        <taxon>Magnoliopsida</taxon>
        <taxon>eudicotyledons</taxon>
        <taxon>Gunneridae</taxon>
        <taxon>Pentapetalae</taxon>
        <taxon>rosids</taxon>
        <taxon>fabids</taxon>
        <taxon>Fabales</taxon>
        <taxon>Fabaceae</taxon>
        <taxon>Papilionoideae</taxon>
        <taxon>50 kb inversion clade</taxon>
        <taxon>NPAAA clade</taxon>
        <taxon>Hologalegina</taxon>
        <taxon>IRL clade</taxon>
        <taxon>Trifolieae</taxon>
        <taxon>Trifolium</taxon>
    </lineage>
</organism>
<dbReference type="Proteomes" id="UP000265520">
    <property type="component" value="Unassembled WGS sequence"/>
</dbReference>
<proteinExistence type="predicted"/>
<dbReference type="EMBL" id="LXQA010710196">
    <property type="protein sequence ID" value="MCI67145.1"/>
    <property type="molecule type" value="Genomic_DNA"/>
</dbReference>
<feature type="non-terminal residue" evidence="1">
    <location>
        <position position="59"/>
    </location>
</feature>
<dbReference type="AlphaFoldDB" id="A0A392U5Y7"/>
<keyword evidence="2" id="KW-1185">Reference proteome</keyword>
<evidence type="ECO:0000313" key="2">
    <source>
        <dbReference type="Proteomes" id="UP000265520"/>
    </source>
</evidence>
<accession>A0A392U5Y7</accession>
<sequence length="59" mass="6729">MQPWPKSAAVAQESSEVIAQNLQVPRPVCCKKSNKGKTMPPSFWDVDFNSLEFIEEQFE</sequence>
<evidence type="ECO:0000313" key="1">
    <source>
        <dbReference type="EMBL" id="MCI67145.1"/>
    </source>
</evidence>
<comment type="caution">
    <text evidence="1">The sequence shown here is derived from an EMBL/GenBank/DDBJ whole genome shotgun (WGS) entry which is preliminary data.</text>
</comment>
<name>A0A392U5Y7_9FABA</name>
<reference evidence="1 2" key="1">
    <citation type="journal article" date="2018" name="Front. Plant Sci.">
        <title>Red Clover (Trifolium pratense) and Zigzag Clover (T. medium) - A Picture of Genomic Similarities and Differences.</title>
        <authorList>
            <person name="Dluhosova J."/>
            <person name="Istvanek J."/>
            <person name="Nedelnik J."/>
            <person name="Repkova J."/>
        </authorList>
    </citation>
    <scope>NUCLEOTIDE SEQUENCE [LARGE SCALE GENOMIC DNA]</scope>
    <source>
        <strain evidence="2">cv. 10/8</strain>
        <tissue evidence="1">Leaf</tissue>
    </source>
</reference>